<dbReference type="EMBL" id="PIQG01000001">
    <property type="protein sequence ID" value="RUO79047.1"/>
    <property type="molecule type" value="Genomic_DNA"/>
</dbReference>
<dbReference type="CDD" id="cd17546">
    <property type="entry name" value="REC_hyHK_CKI1_RcsC-like"/>
    <property type="match status" value="1"/>
</dbReference>
<dbReference type="Gene3D" id="3.40.50.2300">
    <property type="match status" value="1"/>
</dbReference>
<dbReference type="RefSeq" id="WP_126824297.1">
    <property type="nucleotide sequence ID" value="NZ_PIQG01000001.1"/>
</dbReference>
<name>A0A432ZME0_9GAMM</name>
<comment type="caution">
    <text evidence="4">The sequence shown here is derived from an EMBL/GenBank/DDBJ whole genome shotgun (WGS) entry which is preliminary data.</text>
</comment>
<reference evidence="4 5" key="1">
    <citation type="journal article" date="2011" name="Front. Microbiol.">
        <title>Genomic signatures of strain selection and enhancement in Bacillus atrophaeus var. globigii, a historical biowarfare simulant.</title>
        <authorList>
            <person name="Gibbons H.S."/>
            <person name="Broomall S.M."/>
            <person name="McNew L.A."/>
            <person name="Daligault H."/>
            <person name="Chapman C."/>
            <person name="Bruce D."/>
            <person name="Karavis M."/>
            <person name="Krepps M."/>
            <person name="McGregor P.A."/>
            <person name="Hong C."/>
            <person name="Park K.H."/>
            <person name="Akmal A."/>
            <person name="Feldman A."/>
            <person name="Lin J.S."/>
            <person name="Chang W.E."/>
            <person name="Higgs B.W."/>
            <person name="Demirev P."/>
            <person name="Lindquist J."/>
            <person name="Liem A."/>
            <person name="Fochler E."/>
            <person name="Read T.D."/>
            <person name="Tapia R."/>
            <person name="Johnson S."/>
            <person name="Bishop-Lilly K.A."/>
            <person name="Detter C."/>
            <person name="Han C."/>
            <person name="Sozhamannan S."/>
            <person name="Rosenzweig C.N."/>
            <person name="Skowronski E.W."/>
        </authorList>
    </citation>
    <scope>NUCLEOTIDE SEQUENCE [LARGE SCALE GENOMIC DNA]</scope>
    <source>
        <strain evidence="4 5">PIT1</strain>
    </source>
</reference>
<proteinExistence type="predicted"/>
<keyword evidence="5" id="KW-1185">Reference proteome</keyword>
<dbReference type="Pfam" id="PF00072">
    <property type="entry name" value="Response_reg"/>
    <property type="match status" value="1"/>
</dbReference>
<dbReference type="PANTHER" id="PTHR44591:SF3">
    <property type="entry name" value="RESPONSE REGULATORY DOMAIN-CONTAINING PROTEIN"/>
    <property type="match status" value="1"/>
</dbReference>
<organism evidence="4 5">
    <name type="scientific">Pseudidiomarina taiwanensis</name>
    <dbReference type="NCBI Taxonomy" id="337250"/>
    <lineage>
        <taxon>Bacteria</taxon>
        <taxon>Pseudomonadati</taxon>
        <taxon>Pseudomonadota</taxon>
        <taxon>Gammaproteobacteria</taxon>
        <taxon>Alteromonadales</taxon>
        <taxon>Idiomarinaceae</taxon>
        <taxon>Pseudidiomarina</taxon>
    </lineage>
</organism>
<dbReference type="InterPro" id="IPR011006">
    <property type="entry name" value="CheY-like_superfamily"/>
</dbReference>
<protein>
    <recommendedName>
        <fullName evidence="3">Response regulatory domain-containing protein</fullName>
    </recommendedName>
</protein>
<evidence type="ECO:0000313" key="4">
    <source>
        <dbReference type="EMBL" id="RUO79047.1"/>
    </source>
</evidence>
<dbReference type="PROSITE" id="PS50110">
    <property type="entry name" value="RESPONSE_REGULATORY"/>
    <property type="match status" value="1"/>
</dbReference>
<gene>
    <name evidence="4" type="ORF">CWI83_00560</name>
</gene>
<evidence type="ECO:0000256" key="2">
    <source>
        <dbReference type="PROSITE-ProRule" id="PRU00169"/>
    </source>
</evidence>
<dbReference type="GO" id="GO:0000160">
    <property type="term" value="P:phosphorelay signal transduction system"/>
    <property type="evidence" value="ECO:0007669"/>
    <property type="project" value="InterPro"/>
</dbReference>
<evidence type="ECO:0000259" key="3">
    <source>
        <dbReference type="PROSITE" id="PS50110"/>
    </source>
</evidence>
<dbReference type="OrthoDB" id="9800897at2"/>
<dbReference type="AlphaFoldDB" id="A0A432ZME0"/>
<feature type="domain" description="Response regulatory" evidence="3">
    <location>
        <begin position="2"/>
        <end position="117"/>
    </location>
</feature>
<evidence type="ECO:0000256" key="1">
    <source>
        <dbReference type="ARBA" id="ARBA00022553"/>
    </source>
</evidence>
<dbReference type="PANTHER" id="PTHR44591">
    <property type="entry name" value="STRESS RESPONSE REGULATOR PROTEIN 1"/>
    <property type="match status" value="1"/>
</dbReference>
<feature type="modified residue" description="4-aspartylphosphate" evidence="2">
    <location>
        <position position="51"/>
    </location>
</feature>
<dbReference type="InterPro" id="IPR050595">
    <property type="entry name" value="Bact_response_regulator"/>
</dbReference>
<accession>A0A432ZME0</accession>
<evidence type="ECO:0000313" key="5">
    <source>
        <dbReference type="Proteomes" id="UP000288279"/>
    </source>
</evidence>
<sequence length="120" mass="13305">MRALIVDDDFISKEIMKSMLAQLKVEVHTADSAAEAFRLVQVHRYDYIFLDQELPDAIGTELKEALAPYCAERCSFAMVSSTDASELIERCQQVGISHCLTKPVNPKQLADLMGITGGIE</sequence>
<keyword evidence="1 2" id="KW-0597">Phosphoprotein</keyword>
<dbReference type="SUPFAM" id="SSF52172">
    <property type="entry name" value="CheY-like"/>
    <property type="match status" value="1"/>
</dbReference>
<dbReference type="Proteomes" id="UP000288279">
    <property type="component" value="Unassembled WGS sequence"/>
</dbReference>
<dbReference type="InterPro" id="IPR001789">
    <property type="entry name" value="Sig_transdc_resp-reg_receiver"/>
</dbReference>
<dbReference type="SMART" id="SM00448">
    <property type="entry name" value="REC"/>
    <property type="match status" value="1"/>
</dbReference>